<organism evidence="2 3">
    <name type="scientific">Mycena sanguinolenta</name>
    <dbReference type="NCBI Taxonomy" id="230812"/>
    <lineage>
        <taxon>Eukaryota</taxon>
        <taxon>Fungi</taxon>
        <taxon>Dikarya</taxon>
        <taxon>Basidiomycota</taxon>
        <taxon>Agaricomycotina</taxon>
        <taxon>Agaricomycetes</taxon>
        <taxon>Agaricomycetidae</taxon>
        <taxon>Agaricales</taxon>
        <taxon>Marasmiineae</taxon>
        <taxon>Mycenaceae</taxon>
        <taxon>Mycena</taxon>
    </lineage>
</organism>
<dbReference type="EMBL" id="JACAZH010000002">
    <property type="protein sequence ID" value="KAF7374472.1"/>
    <property type="molecule type" value="Genomic_DNA"/>
</dbReference>
<feature type="compositionally biased region" description="Low complexity" evidence="1">
    <location>
        <begin position="131"/>
        <end position="149"/>
    </location>
</feature>
<reference evidence="2" key="1">
    <citation type="submission" date="2020-05" db="EMBL/GenBank/DDBJ databases">
        <title>Mycena genomes resolve the evolution of fungal bioluminescence.</title>
        <authorList>
            <person name="Tsai I.J."/>
        </authorList>
    </citation>
    <scope>NUCLEOTIDE SEQUENCE</scope>
    <source>
        <strain evidence="2">160909Yilan</strain>
    </source>
</reference>
<name>A0A8H7DIH5_9AGAR</name>
<keyword evidence="3" id="KW-1185">Reference proteome</keyword>
<evidence type="ECO:0000313" key="2">
    <source>
        <dbReference type="EMBL" id="KAF7374472.1"/>
    </source>
</evidence>
<accession>A0A8H7DIH5</accession>
<feature type="region of interest" description="Disordered" evidence="1">
    <location>
        <begin position="98"/>
        <end position="149"/>
    </location>
</feature>
<protein>
    <submittedName>
        <fullName evidence="2">Uncharacterized protein</fullName>
    </submittedName>
</protein>
<sequence length="149" mass="17111">MYLLISHRKRGLTMLPAQTDEHAAWRGGCQPNTRPCPPCSLTNWTTPSTLSRRWDDAARQHDVHAVLYHDKHDHARHPTRQPRRYNYKWEKLRSKNKRVRGSCAARQRRAAAACPDKQMSDRRHCTGETPRCGPAVGRRVRGAARVEAA</sequence>
<proteinExistence type="predicted"/>
<gene>
    <name evidence="2" type="ORF">MSAN_00331500</name>
</gene>
<evidence type="ECO:0000256" key="1">
    <source>
        <dbReference type="SAM" id="MobiDB-lite"/>
    </source>
</evidence>
<comment type="caution">
    <text evidence="2">The sequence shown here is derived from an EMBL/GenBank/DDBJ whole genome shotgun (WGS) entry which is preliminary data.</text>
</comment>
<dbReference type="Proteomes" id="UP000623467">
    <property type="component" value="Unassembled WGS sequence"/>
</dbReference>
<dbReference type="AlphaFoldDB" id="A0A8H7DIH5"/>
<evidence type="ECO:0000313" key="3">
    <source>
        <dbReference type="Proteomes" id="UP000623467"/>
    </source>
</evidence>